<organism evidence="1 2">
    <name type="scientific">Candidatus Kerfeldbacteria bacterium RIFCSPHIGHO2_02_FULL_42_14</name>
    <dbReference type="NCBI Taxonomy" id="1798540"/>
    <lineage>
        <taxon>Bacteria</taxon>
        <taxon>Candidatus Kerfeldiibacteriota</taxon>
    </lineage>
</organism>
<evidence type="ECO:0008006" key="3">
    <source>
        <dbReference type="Google" id="ProtNLM"/>
    </source>
</evidence>
<dbReference type="Proteomes" id="UP000177165">
    <property type="component" value="Unassembled WGS sequence"/>
</dbReference>
<comment type="caution">
    <text evidence="1">The sequence shown here is derived from an EMBL/GenBank/DDBJ whole genome shotgun (WGS) entry which is preliminary data.</text>
</comment>
<dbReference type="SUPFAM" id="SSF55073">
    <property type="entry name" value="Nucleotide cyclase"/>
    <property type="match status" value="1"/>
</dbReference>
<gene>
    <name evidence="1" type="ORF">A3B74_02240</name>
</gene>
<proteinExistence type="predicted"/>
<dbReference type="EMBL" id="MHKB01000008">
    <property type="protein sequence ID" value="OGY79574.1"/>
    <property type="molecule type" value="Genomic_DNA"/>
</dbReference>
<reference evidence="1 2" key="1">
    <citation type="journal article" date="2016" name="Nat. Commun.">
        <title>Thousands of microbial genomes shed light on interconnected biogeochemical processes in an aquifer system.</title>
        <authorList>
            <person name="Anantharaman K."/>
            <person name="Brown C.T."/>
            <person name="Hug L.A."/>
            <person name="Sharon I."/>
            <person name="Castelle C.J."/>
            <person name="Probst A.J."/>
            <person name="Thomas B.C."/>
            <person name="Singh A."/>
            <person name="Wilkins M.J."/>
            <person name="Karaoz U."/>
            <person name="Brodie E.L."/>
            <person name="Williams K.H."/>
            <person name="Hubbard S.S."/>
            <person name="Banfield J.F."/>
        </authorList>
    </citation>
    <scope>NUCLEOTIDE SEQUENCE [LARGE SCALE GENOMIC DNA]</scope>
</reference>
<dbReference type="AlphaFoldDB" id="A0A1G2ARN5"/>
<protein>
    <recommendedName>
        <fullName evidence="3">DUF2652 domain-containing protein</fullName>
    </recommendedName>
</protein>
<accession>A0A1G2ARN5</accession>
<dbReference type="STRING" id="1798540.A3B74_02240"/>
<evidence type="ECO:0000313" key="2">
    <source>
        <dbReference type="Proteomes" id="UP000177165"/>
    </source>
</evidence>
<dbReference type="Gene3D" id="3.30.70.1230">
    <property type="entry name" value="Nucleotide cyclase"/>
    <property type="match status" value="1"/>
</dbReference>
<dbReference type="InterPro" id="IPR029787">
    <property type="entry name" value="Nucleotide_cyclase"/>
</dbReference>
<evidence type="ECO:0000313" key="1">
    <source>
        <dbReference type="EMBL" id="OGY79574.1"/>
    </source>
</evidence>
<dbReference type="Pfam" id="PF10851">
    <property type="entry name" value="DUF2652"/>
    <property type="match status" value="1"/>
</dbReference>
<dbReference type="InterPro" id="IPR020503">
    <property type="entry name" value="Uncharacterised_Rv2561"/>
</dbReference>
<sequence>MNHNIRETIIVLADISGYTRFIIAHATALAHTQTIISELIHTLLSQVQPPLQVAEIEGDALFLYARKDDDIRWEEFRKQLGKTLLKFMEAFMGKIEELQQSNLCSCTPCRNVDQLKLKIIVHKGESLAYTLDKFMKISGVDVILAHRLLKNSADAHEYILMTAPAYDYIRFPMDLAVDRGTETYEHIGGVKTYIHIPEKHNTAVDTLTQKQFSYDSLFFKIKNMVIKVFVPLLAQFRLKKLPKLRKLEKVMLETK</sequence>
<name>A0A1G2ARN5_9BACT</name>